<dbReference type="GO" id="GO:0016052">
    <property type="term" value="P:carbohydrate catabolic process"/>
    <property type="evidence" value="ECO:0007669"/>
    <property type="project" value="TreeGrafter"/>
</dbReference>
<dbReference type="Proteomes" id="UP000011566">
    <property type="component" value="Unassembled WGS sequence"/>
</dbReference>
<dbReference type="InterPro" id="IPR029017">
    <property type="entry name" value="Enolase-like_N"/>
</dbReference>
<dbReference type="PANTHER" id="PTHR13794">
    <property type="entry name" value="ENOLASE SUPERFAMILY, MANDELATE RACEMASE"/>
    <property type="match status" value="1"/>
</dbReference>
<dbReference type="EMBL" id="AOMB01000006">
    <property type="protein sequence ID" value="EMA41254.1"/>
    <property type="molecule type" value="Genomic_DNA"/>
</dbReference>
<sequence length="372" mass="40356">MTADFRITGYETRVLEVPERTIGDSQTHVFETDELDYLYLELATDAGVTGVGIDLVELRAPGRPSTETLHSRVDDVVGEVVGENPLALLNRRTRNRGGVHNFYSSGSYGPGVGVLLNMALWDAAAKFFEQPLAEFMGATDDSAPIYASGLSFGNDDETTREVYEGFAEVGGFDAAKVKVGYDTVDEDIDRIELVDDVFGGLDTLMIDPNEAWTPKETLRKVQAIQDVGFDLYWIEDPVFRHDDDGMRRVREGLSDVNLTVGEYVGFEGKHGLLDAGAVDILNLQGLSAASDASTLAEPTGIDVAMSTDHGTDAMAVHAGLALPDVTYVECCSHALLDHSEEPYVVEDGRVSITDTPGHGVAFDEETLESHSR</sequence>
<dbReference type="Pfam" id="PF02746">
    <property type="entry name" value="MR_MLE_N"/>
    <property type="match status" value="1"/>
</dbReference>
<gene>
    <name evidence="5" type="ORF">C447_02377</name>
</gene>
<evidence type="ECO:0000313" key="6">
    <source>
        <dbReference type="Proteomes" id="UP000011566"/>
    </source>
</evidence>
<dbReference type="PANTHER" id="PTHR13794:SF58">
    <property type="entry name" value="MITOCHONDRIAL ENOLASE SUPERFAMILY MEMBER 1"/>
    <property type="match status" value="1"/>
</dbReference>
<dbReference type="SMART" id="SM00922">
    <property type="entry name" value="MR_MLE"/>
    <property type="match status" value="1"/>
</dbReference>
<evidence type="ECO:0000259" key="4">
    <source>
        <dbReference type="SMART" id="SM00922"/>
    </source>
</evidence>
<keyword evidence="6" id="KW-1185">Reference proteome</keyword>
<proteinExistence type="predicted"/>
<comment type="cofactor">
    <cofactor evidence="1">
        <name>Mg(2+)</name>
        <dbReference type="ChEBI" id="CHEBI:18420"/>
    </cofactor>
</comment>
<dbReference type="AlphaFoldDB" id="M0M9E1"/>
<keyword evidence="2" id="KW-0479">Metal-binding</keyword>
<feature type="domain" description="Mandelate racemase/muconate lactonizing enzyme C-terminal" evidence="4">
    <location>
        <begin position="156"/>
        <end position="256"/>
    </location>
</feature>
<dbReference type="InterPro" id="IPR046945">
    <property type="entry name" value="RHMD-like"/>
</dbReference>
<dbReference type="Gene3D" id="3.20.20.120">
    <property type="entry name" value="Enolase-like C-terminal domain"/>
    <property type="match status" value="1"/>
</dbReference>
<accession>M0M9E1</accession>
<evidence type="ECO:0000313" key="5">
    <source>
        <dbReference type="EMBL" id="EMA41254.1"/>
    </source>
</evidence>
<evidence type="ECO:0000256" key="2">
    <source>
        <dbReference type="ARBA" id="ARBA00022723"/>
    </source>
</evidence>
<organism evidence="5 6">
    <name type="scientific">Halococcus hamelinensis 100A6</name>
    <dbReference type="NCBI Taxonomy" id="1132509"/>
    <lineage>
        <taxon>Archaea</taxon>
        <taxon>Methanobacteriati</taxon>
        <taxon>Methanobacteriota</taxon>
        <taxon>Stenosarchaea group</taxon>
        <taxon>Halobacteria</taxon>
        <taxon>Halobacteriales</taxon>
        <taxon>Halococcaceae</taxon>
        <taxon>Halococcus</taxon>
    </lineage>
</organism>
<keyword evidence="3" id="KW-0460">Magnesium</keyword>
<evidence type="ECO:0000256" key="1">
    <source>
        <dbReference type="ARBA" id="ARBA00001946"/>
    </source>
</evidence>
<reference evidence="5 6" key="1">
    <citation type="journal article" date="2014" name="PLoS Genet.">
        <title>Phylogenetically driven sequencing of extremely halophilic archaea reveals strategies for static and dynamic osmo-response.</title>
        <authorList>
            <person name="Becker E.A."/>
            <person name="Seitzer P.M."/>
            <person name="Tritt A."/>
            <person name="Larsen D."/>
            <person name="Krusor M."/>
            <person name="Yao A.I."/>
            <person name="Wu D."/>
            <person name="Madern D."/>
            <person name="Eisen J.A."/>
            <person name="Darling A.E."/>
            <person name="Facciotti M.T."/>
        </authorList>
    </citation>
    <scope>NUCLEOTIDE SEQUENCE [LARGE SCALE GENOMIC DNA]</scope>
    <source>
        <strain evidence="5 6">100A6</strain>
    </source>
</reference>
<dbReference type="OrthoDB" id="42605at2157"/>
<dbReference type="PATRIC" id="fig|1132509.6.peg.560"/>
<dbReference type="SUPFAM" id="SSF54826">
    <property type="entry name" value="Enolase N-terminal domain-like"/>
    <property type="match status" value="1"/>
</dbReference>
<dbReference type="InterPro" id="IPR029065">
    <property type="entry name" value="Enolase_C-like"/>
</dbReference>
<dbReference type="GO" id="GO:0016836">
    <property type="term" value="F:hydro-lyase activity"/>
    <property type="evidence" value="ECO:0007669"/>
    <property type="project" value="TreeGrafter"/>
</dbReference>
<name>M0M9E1_9EURY</name>
<evidence type="ECO:0000256" key="3">
    <source>
        <dbReference type="ARBA" id="ARBA00022842"/>
    </source>
</evidence>
<dbReference type="SFLD" id="SFLDS00001">
    <property type="entry name" value="Enolase"/>
    <property type="match status" value="1"/>
</dbReference>
<dbReference type="InterPro" id="IPR013341">
    <property type="entry name" value="Mandelate_racemase_N_dom"/>
</dbReference>
<dbReference type="eggNOG" id="arCOG01168">
    <property type="taxonomic scope" value="Archaea"/>
</dbReference>
<comment type="caution">
    <text evidence="5">The sequence shown here is derived from an EMBL/GenBank/DDBJ whole genome shotgun (WGS) entry which is preliminary data.</text>
</comment>
<dbReference type="Pfam" id="PF13378">
    <property type="entry name" value="MR_MLE_C"/>
    <property type="match status" value="1"/>
</dbReference>
<dbReference type="RefSeq" id="WP_007690512.1">
    <property type="nucleotide sequence ID" value="NZ_AJRK01000429.1"/>
</dbReference>
<dbReference type="Gene3D" id="3.30.390.10">
    <property type="entry name" value="Enolase-like, N-terminal domain"/>
    <property type="match status" value="1"/>
</dbReference>
<dbReference type="SUPFAM" id="SSF51604">
    <property type="entry name" value="Enolase C-terminal domain-like"/>
    <property type="match status" value="1"/>
</dbReference>
<protein>
    <submittedName>
        <fullName evidence="5">Mandelate racemase</fullName>
    </submittedName>
</protein>
<dbReference type="InterPro" id="IPR013342">
    <property type="entry name" value="Mandelate_racemase_C"/>
</dbReference>
<dbReference type="InterPro" id="IPR036849">
    <property type="entry name" value="Enolase-like_C_sf"/>
</dbReference>
<dbReference type="GO" id="GO:0000287">
    <property type="term" value="F:magnesium ion binding"/>
    <property type="evidence" value="ECO:0007669"/>
    <property type="project" value="TreeGrafter"/>
</dbReference>